<dbReference type="EMBL" id="CADCTQ010000127">
    <property type="protein sequence ID" value="CAA9239286.1"/>
    <property type="molecule type" value="Genomic_DNA"/>
</dbReference>
<organism evidence="1">
    <name type="scientific">uncultured Cytophagales bacterium</name>
    <dbReference type="NCBI Taxonomy" id="158755"/>
    <lineage>
        <taxon>Bacteria</taxon>
        <taxon>Pseudomonadati</taxon>
        <taxon>Bacteroidota</taxon>
        <taxon>Sphingobacteriia</taxon>
        <taxon>Sphingobacteriales</taxon>
        <taxon>environmental samples</taxon>
    </lineage>
</organism>
<dbReference type="AlphaFoldDB" id="A0A6J4I125"/>
<accession>A0A6J4I125</accession>
<proteinExistence type="predicted"/>
<sequence>MRLFAGWFVEAARPRRSCKPSFFARRGKYKYDREGCRGPGGCRVAAFTKPG</sequence>
<name>A0A6J4I125_9SPHI</name>
<protein>
    <submittedName>
        <fullName evidence="1">Uncharacterized protein</fullName>
    </submittedName>
</protein>
<evidence type="ECO:0000313" key="1">
    <source>
        <dbReference type="EMBL" id="CAA9239286.1"/>
    </source>
</evidence>
<gene>
    <name evidence="1" type="ORF">AVDCRST_MAG56-1574</name>
</gene>
<reference evidence="1" key="1">
    <citation type="submission" date="2020-02" db="EMBL/GenBank/DDBJ databases">
        <authorList>
            <person name="Meier V. D."/>
        </authorList>
    </citation>
    <scope>NUCLEOTIDE SEQUENCE</scope>
    <source>
        <strain evidence="1">AVDCRST_MAG56</strain>
    </source>
</reference>